<reference evidence="3 4" key="1">
    <citation type="submission" date="2014-01" db="EMBL/GenBank/DDBJ databases">
        <title>Marinomonas ushuaiensis DSM 15871 Genome Sequencing.</title>
        <authorList>
            <person name="Lai Q."/>
            <person name="Shao Z.S."/>
        </authorList>
    </citation>
    <scope>NUCLEOTIDE SEQUENCE [LARGE SCALE GENOMIC DNA]</scope>
    <source>
        <strain evidence="3 4">DSM 15871</strain>
    </source>
</reference>
<organism evidence="3 4">
    <name type="scientific">Marinomonas ushuaiensis DSM 15871</name>
    <dbReference type="NCBI Taxonomy" id="1122207"/>
    <lineage>
        <taxon>Bacteria</taxon>
        <taxon>Pseudomonadati</taxon>
        <taxon>Pseudomonadota</taxon>
        <taxon>Gammaproteobacteria</taxon>
        <taxon>Oceanospirillales</taxon>
        <taxon>Oceanospirillaceae</taxon>
        <taxon>Marinomonas</taxon>
    </lineage>
</organism>
<dbReference type="Proteomes" id="UP000054058">
    <property type="component" value="Unassembled WGS sequence"/>
</dbReference>
<dbReference type="RefSeq" id="WP_036159543.1">
    <property type="nucleotide sequence ID" value="NZ_JAMB01000002.1"/>
</dbReference>
<dbReference type="InterPro" id="IPR011042">
    <property type="entry name" value="6-blade_b-propeller_TolB-like"/>
</dbReference>
<dbReference type="OrthoDB" id="9770043at2"/>
<dbReference type="eggNOG" id="COG2133">
    <property type="taxonomic scope" value="Bacteria"/>
</dbReference>
<evidence type="ECO:0000313" key="3">
    <source>
        <dbReference type="EMBL" id="ETX11860.1"/>
    </source>
</evidence>
<feature type="domain" description="Glucose/Sorbosone dehydrogenase" evidence="2">
    <location>
        <begin position="39"/>
        <end position="361"/>
    </location>
</feature>
<sequence length="372" mass="40818">MKNWILFLASLMVLNANASNAVIVDDSLNIKQVTQFDGTPWGIALLNDQEAIVTIQKGDAYRVNLTSGEKQPLTGLPNIDSKGQGGLLDVAKSPEFDKQAWLYFTYVKPSAEGSRTTLARALLVNNDLTQWEDLLVTESASPYTKHYGGRIVFDDKGHVFFSIGDRGVRENAQDLTNHAGSIIRLSLNGQVPADNPFVSHANIKNEIWSYGHRNPQGLFYDQNTQTLWSNEHGPKGGDEINLIRPAANYGWPIVSYGKEYSGAASIGEGTTKDGIDNPAKVFIPSIAPSSLLRYQGMLFSNWNGDFLSTALALRHLNKVKIATDGKTTETRYLENLAERLRSIAQDSKGALYIGTDSGKLLKITLAVQTSLQ</sequence>
<dbReference type="PATRIC" id="fig|1122207.3.peg.899"/>
<gene>
    <name evidence="3" type="ORF">MUS1_07930</name>
</gene>
<feature type="signal peptide" evidence="1">
    <location>
        <begin position="1"/>
        <end position="18"/>
    </location>
</feature>
<evidence type="ECO:0000313" key="4">
    <source>
        <dbReference type="Proteomes" id="UP000054058"/>
    </source>
</evidence>
<feature type="chain" id="PRO_5004977408" evidence="1">
    <location>
        <begin position="19"/>
        <end position="372"/>
    </location>
</feature>
<dbReference type="PANTHER" id="PTHR19328:SF75">
    <property type="entry name" value="ALDOSE SUGAR DEHYDROGENASE YLII"/>
    <property type="match status" value="1"/>
</dbReference>
<name>X7E7N5_9GAMM</name>
<dbReference type="AlphaFoldDB" id="X7E7N5"/>
<dbReference type="PANTHER" id="PTHR19328">
    <property type="entry name" value="HEDGEHOG-INTERACTING PROTEIN"/>
    <property type="match status" value="1"/>
</dbReference>
<keyword evidence="1" id="KW-0732">Signal</keyword>
<comment type="caution">
    <text evidence="3">The sequence shown here is derived from an EMBL/GenBank/DDBJ whole genome shotgun (WGS) entry which is preliminary data.</text>
</comment>
<dbReference type="Gene3D" id="2.120.10.30">
    <property type="entry name" value="TolB, C-terminal domain"/>
    <property type="match status" value="1"/>
</dbReference>
<accession>X7E7N5</accession>
<dbReference type="Pfam" id="PF07995">
    <property type="entry name" value="GSDH"/>
    <property type="match status" value="1"/>
</dbReference>
<evidence type="ECO:0000259" key="2">
    <source>
        <dbReference type="Pfam" id="PF07995"/>
    </source>
</evidence>
<dbReference type="SUPFAM" id="SSF50952">
    <property type="entry name" value="Soluble quinoprotein glucose dehydrogenase"/>
    <property type="match status" value="1"/>
</dbReference>
<dbReference type="InterPro" id="IPR012938">
    <property type="entry name" value="Glc/Sorbosone_DH"/>
</dbReference>
<proteinExistence type="predicted"/>
<evidence type="ECO:0000256" key="1">
    <source>
        <dbReference type="SAM" id="SignalP"/>
    </source>
</evidence>
<keyword evidence="4" id="KW-1185">Reference proteome</keyword>
<dbReference type="STRING" id="1122207.MUS1_07930"/>
<dbReference type="InterPro" id="IPR011041">
    <property type="entry name" value="Quinoprot_gluc/sorb_DH_b-prop"/>
</dbReference>
<dbReference type="EMBL" id="JAMB01000002">
    <property type="protein sequence ID" value="ETX11860.1"/>
    <property type="molecule type" value="Genomic_DNA"/>
</dbReference>
<protein>
    <submittedName>
        <fullName evidence="3">Dehydrogenase</fullName>
    </submittedName>
</protein>